<proteinExistence type="predicted"/>
<dbReference type="Gene3D" id="3.80.10.10">
    <property type="entry name" value="Ribonuclease Inhibitor"/>
    <property type="match status" value="1"/>
</dbReference>
<dbReference type="InterPro" id="IPR032675">
    <property type="entry name" value="LRR_dom_sf"/>
</dbReference>
<dbReference type="SUPFAM" id="SSF52047">
    <property type="entry name" value="RNI-like"/>
    <property type="match status" value="1"/>
</dbReference>
<evidence type="ECO:0000313" key="2">
    <source>
        <dbReference type="Proteomes" id="UP000683000"/>
    </source>
</evidence>
<reference evidence="1" key="1">
    <citation type="submission" date="2021-03" db="EMBL/GenBank/DDBJ databases">
        <title>Evolutionary innovations through gain and loss of genes in the ectomycorrhizal Boletales.</title>
        <authorList>
            <person name="Wu G."/>
            <person name="Miyauchi S."/>
            <person name="Morin E."/>
            <person name="Yang Z.-L."/>
            <person name="Xu J."/>
            <person name="Martin F.M."/>
        </authorList>
    </citation>
    <scope>NUCLEOTIDE SEQUENCE</scope>
    <source>
        <strain evidence="1">BR01</strain>
    </source>
</reference>
<organism evidence="1 2">
    <name type="scientific">Boletus reticuloceps</name>
    <dbReference type="NCBI Taxonomy" id="495285"/>
    <lineage>
        <taxon>Eukaryota</taxon>
        <taxon>Fungi</taxon>
        <taxon>Dikarya</taxon>
        <taxon>Basidiomycota</taxon>
        <taxon>Agaricomycotina</taxon>
        <taxon>Agaricomycetes</taxon>
        <taxon>Agaricomycetidae</taxon>
        <taxon>Boletales</taxon>
        <taxon>Boletineae</taxon>
        <taxon>Boletaceae</taxon>
        <taxon>Boletoideae</taxon>
        <taxon>Boletus</taxon>
    </lineage>
</organism>
<comment type="caution">
    <text evidence="1">The sequence shown here is derived from an EMBL/GenBank/DDBJ whole genome shotgun (WGS) entry which is preliminary data.</text>
</comment>
<name>A0A8I2YNG1_9AGAM</name>
<sequence length="295" mass="33826">MEFILCWENLAEVAFEFAPHNGPSFTLARQFRNFAQCQNLTTCSLGIDRTPWHLNDGQFITLLHLQTLRIRRLSPYAQVRGAIDLLILPQLQTLEIDASFLISWNQRWHNRNFSSLLARSGCSLLHLSIQDVDFPNDELMRCLALSPSLTSFRFIPCPRSQNISDVIREIDVSRIPTNGQILEHANTTGPLVPQLREVTLASSVKKYLDQMLRMFRSRVGARARAAGVATLRRADAVFFDLWHVTDMNRLEKFASFHAGLVRWSTSMDKERDHENILETSVVVNSPYLPEYIDVQ</sequence>
<evidence type="ECO:0000313" key="1">
    <source>
        <dbReference type="EMBL" id="KAG6375310.1"/>
    </source>
</evidence>
<dbReference type="EMBL" id="JAGFBS010000015">
    <property type="protein sequence ID" value="KAG6375310.1"/>
    <property type="molecule type" value="Genomic_DNA"/>
</dbReference>
<gene>
    <name evidence="1" type="ORF">JVT61DRAFT_3535</name>
</gene>
<dbReference type="Proteomes" id="UP000683000">
    <property type="component" value="Unassembled WGS sequence"/>
</dbReference>
<accession>A0A8I2YNG1</accession>
<dbReference type="OrthoDB" id="2685932at2759"/>
<protein>
    <submittedName>
        <fullName evidence="1">Uncharacterized protein</fullName>
    </submittedName>
</protein>
<keyword evidence="2" id="KW-1185">Reference proteome</keyword>
<dbReference type="AlphaFoldDB" id="A0A8I2YNG1"/>